<evidence type="ECO:0000256" key="5">
    <source>
        <dbReference type="ARBA" id="ARBA00022528"/>
    </source>
</evidence>
<evidence type="ECO:0000256" key="13">
    <source>
        <dbReference type="PIRNR" id="PIRNR017901"/>
    </source>
</evidence>
<dbReference type="Gene3D" id="3.30.590.20">
    <property type="match status" value="1"/>
</dbReference>
<dbReference type="PANTHER" id="PTHR34378">
    <property type="entry name" value="GLUTAMATE--CYSTEINE LIGASE, CHLOROPLASTIC"/>
    <property type="match status" value="1"/>
</dbReference>
<evidence type="ECO:0000256" key="6">
    <source>
        <dbReference type="ARBA" id="ARBA00022598"/>
    </source>
</evidence>
<comment type="subcellular location">
    <subcellularLocation>
        <location evidence="1 13">Plastid</location>
        <location evidence="1 13">Chloroplast</location>
    </subcellularLocation>
</comment>
<keyword evidence="8" id="KW-0317">Glutathione biosynthesis</keyword>
<comment type="subunit">
    <text evidence="4">Homodimer or monomer when oxidized or reduced, respectively.</text>
</comment>
<accession>A0A1E5VGE5</accession>
<evidence type="ECO:0000256" key="11">
    <source>
        <dbReference type="ARBA" id="ARBA00022946"/>
    </source>
</evidence>
<keyword evidence="15" id="KW-1185">Reference proteome</keyword>
<proteinExistence type="inferred from homology"/>
<organism evidence="14 15">
    <name type="scientific">Dichanthelium oligosanthes</name>
    <dbReference type="NCBI Taxonomy" id="888268"/>
    <lineage>
        <taxon>Eukaryota</taxon>
        <taxon>Viridiplantae</taxon>
        <taxon>Streptophyta</taxon>
        <taxon>Embryophyta</taxon>
        <taxon>Tracheophyta</taxon>
        <taxon>Spermatophyta</taxon>
        <taxon>Magnoliopsida</taxon>
        <taxon>Liliopsida</taxon>
        <taxon>Poales</taxon>
        <taxon>Poaceae</taxon>
        <taxon>PACMAD clade</taxon>
        <taxon>Panicoideae</taxon>
        <taxon>Panicodae</taxon>
        <taxon>Paniceae</taxon>
        <taxon>Dichantheliinae</taxon>
        <taxon>Dichanthelium</taxon>
    </lineage>
</organism>
<evidence type="ECO:0000256" key="10">
    <source>
        <dbReference type="ARBA" id="ARBA00022840"/>
    </source>
</evidence>
<comment type="similarity">
    <text evidence="3 13">Belongs to the carboxylate-amine ligase family. Glutamate--cysteine ligase type 2 subfamily.</text>
</comment>
<dbReference type="InterPro" id="IPR006336">
    <property type="entry name" value="GCS2"/>
</dbReference>
<evidence type="ECO:0000256" key="2">
    <source>
        <dbReference type="ARBA" id="ARBA00005006"/>
    </source>
</evidence>
<dbReference type="InterPro" id="IPR011556">
    <property type="entry name" value="Glut_cys_lig_pln_type"/>
</dbReference>
<keyword evidence="12" id="KW-1015">Disulfide bond</keyword>
<dbReference type="Pfam" id="PF04107">
    <property type="entry name" value="GCS2"/>
    <property type="match status" value="1"/>
</dbReference>
<comment type="pathway">
    <text evidence="2">Sulfur metabolism; glutathione biosynthesis; glutathione from L-cysteine and L-glutamate: step 1/2.</text>
</comment>
<name>A0A1E5VGE5_9POAL</name>
<dbReference type="PIRSF" id="PIRSF017901">
    <property type="entry name" value="GCL"/>
    <property type="match status" value="1"/>
</dbReference>
<evidence type="ECO:0000313" key="14">
    <source>
        <dbReference type="EMBL" id="OEL24203.1"/>
    </source>
</evidence>
<gene>
    <name evidence="14" type="ORF">BAE44_0014779</name>
</gene>
<dbReference type="UniPathway" id="UPA00142">
    <property type="reaction ID" value="UER00209"/>
</dbReference>
<comment type="caution">
    <text evidence="14">The sequence shown here is derived from an EMBL/GenBank/DDBJ whole genome shotgun (WGS) entry which is preliminary data.</text>
</comment>
<dbReference type="SUPFAM" id="SSF55931">
    <property type="entry name" value="Glutamine synthetase/guanido kinase"/>
    <property type="match status" value="1"/>
</dbReference>
<dbReference type="GO" id="GO:0005524">
    <property type="term" value="F:ATP binding"/>
    <property type="evidence" value="ECO:0007669"/>
    <property type="project" value="UniProtKB-UniRule"/>
</dbReference>
<dbReference type="InterPro" id="IPR035434">
    <property type="entry name" value="GCL_bact_plant"/>
</dbReference>
<dbReference type="GO" id="GO:0004357">
    <property type="term" value="F:glutamate-cysteine ligase activity"/>
    <property type="evidence" value="ECO:0007669"/>
    <property type="project" value="UniProtKB-UniRule"/>
</dbReference>
<keyword evidence="11" id="KW-0809">Transit peptide</keyword>
<dbReference type="Proteomes" id="UP000095767">
    <property type="component" value="Unassembled WGS sequence"/>
</dbReference>
<dbReference type="EMBL" id="LWDX02040315">
    <property type="protein sequence ID" value="OEL24203.1"/>
    <property type="molecule type" value="Genomic_DNA"/>
</dbReference>
<evidence type="ECO:0000256" key="7">
    <source>
        <dbReference type="ARBA" id="ARBA00022640"/>
    </source>
</evidence>
<dbReference type="EC" id="6.3.2.2" evidence="13"/>
<dbReference type="InterPro" id="IPR014746">
    <property type="entry name" value="Gln_synth/guanido_kin_cat_dom"/>
</dbReference>
<dbReference type="NCBIfam" id="TIGR01436">
    <property type="entry name" value="glu_cys_lig_pln"/>
    <property type="match status" value="1"/>
</dbReference>
<evidence type="ECO:0000256" key="12">
    <source>
        <dbReference type="ARBA" id="ARBA00023157"/>
    </source>
</evidence>
<evidence type="ECO:0000313" key="15">
    <source>
        <dbReference type="Proteomes" id="UP000095767"/>
    </source>
</evidence>
<keyword evidence="6 13" id="KW-0436">Ligase</keyword>
<keyword evidence="7" id="KW-0934">Plastid</keyword>
<dbReference type="GO" id="GO:0009507">
    <property type="term" value="C:chloroplast"/>
    <property type="evidence" value="ECO:0007669"/>
    <property type="project" value="UniProtKB-SubCell"/>
</dbReference>
<dbReference type="PANTHER" id="PTHR34378:SF1">
    <property type="entry name" value="GLUTAMATE--CYSTEINE LIGASE, CHLOROPLASTIC"/>
    <property type="match status" value="1"/>
</dbReference>
<evidence type="ECO:0000256" key="3">
    <source>
        <dbReference type="ARBA" id="ARBA00010253"/>
    </source>
</evidence>
<dbReference type="OrthoDB" id="2012853at2759"/>
<evidence type="ECO:0000256" key="4">
    <source>
        <dbReference type="ARBA" id="ARBA00011153"/>
    </source>
</evidence>
<sequence length="458" mass="51458">MAPTTACALGQPPPVLLSARSYAVVPANSGRRRFAVAAASPLVEEATRISETEPLTKEDLVAYVASGCKPRSDWRIGTEHEKFGFQVETLRPINYKQIRDLLSGIADRFGGQRVMEGNNIVGLKQVKAVGEEMGIGFLGLGFQPKWALSDMPIMPKAKFEIARNYMPKVGSFGLDMMFRTCSVQVNLDYDSEQDMIMKLRAAIAFQPIATAIFANSPFKEGKLSGFLSLRSHTYTDTDNDRTGMLPIVFDSSFGFERYVDYVLDIPMYYVCRNKRHIDCTGVSFRDFMAGKLPQVPGERPTLKDWEIHLGSIYPEVRLKRFLEMRGADGGPCRALCALPAFWVGLLYDDESLRCITDMIADWTKEERDMLRRKVPITGLKTQFRGGYVRDLAENIVKLAKDGLQRRGHMEAGFLNEVDEIVGTGESEDTDQQVESSGKRLTWKNKILAVQTEDWKLTK</sequence>
<protein>
    <recommendedName>
        <fullName evidence="13">Glutamate--cysteine ligase</fullName>
        <ecNumber evidence="13">6.3.2.2</ecNumber>
    </recommendedName>
</protein>
<dbReference type="STRING" id="888268.A0A1E5VGE5"/>
<comment type="catalytic activity">
    <reaction evidence="13">
        <text>L-cysteine + L-glutamate + ATP = gamma-L-glutamyl-L-cysteine + ADP + phosphate + H(+)</text>
        <dbReference type="Rhea" id="RHEA:13285"/>
        <dbReference type="ChEBI" id="CHEBI:15378"/>
        <dbReference type="ChEBI" id="CHEBI:29985"/>
        <dbReference type="ChEBI" id="CHEBI:30616"/>
        <dbReference type="ChEBI" id="CHEBI:35235"/>
        <dbReference type="ChEBI" id="CHEBI:43474"/>
        <dbReference type="ChEBI" id="CHEBI:58173"/>
        <dbReference type="ChEBI" id="CHEBI:456216"/>
        <dbReference type="EC" id="6.3.2.2"/>
    </reaction>
</comment>
<dbReference type="AlphaFoldDB" id="A0A1E5VGE5"/>
<reference evidence="14 15" key="1">
    <citation type="submission" date="2016-09" db="EMBL/GenBank/DDBJ databases">
        <title>The draft genome of Dichanthelium oligosanthes: A C3 panicoid grass species.</title>
        <authorList>
            <person name="Studer A.J."/>
            <person name="Schnable J.C."/>
            <person name="Brutnell T.P."/>
        </authorList>
    </citation>
    <scope>NUCLEOTIDE SEQUENCE [LARGE SCALE GENOMIC DNA]</scope>
    <source>
        <strain evidence="15">cv. Kellogg 1175</strain>
        <tissue evidence="14">Leaf</tissue>
    </source>
</reference>
<evidence type="ECO:0000256" key="1">
    <source>
        <dbReference type="ARBA" id="ARBA00004229"/>
    </source>
</evidence>
<evidence type="ECO:0000256" key="8">
    <source>
        <dbReference type="ARBA" id="ARBA00022684"/>
    </source>
</evidence>
<dbReference type="GO" id="GO:0006750">
    <property type="term" value="P:glutathione biosynthetic process"/>
    <property type="evidence" value="ECO:0007669"/>
    <property type="project" value="UniProtKB-UniRule"/>
</dbReference>
<keyword evidence="9 13" id="KW-0547">Nucleotide-binding</keyword>
<keyword evidence="5 13" id="KW-0150">Chloroplast</keyword>
<evidence type="ECO:0000256" key="9">
    <source>
        <dbReference type="ARBA" id="ARBA00022741"/>
    </source>
</evidence>
<keyword evidence="10 13" id="KW-0067">ATP-binding</keyword>